<feature type="compositionally biased region" description="Basic and acidic residues" evidence="1">
    <location>
        <begin position="19"/>
        <end position="29"/>
    </location>
</feature>
<organism evidence="2 3">
    <name type="scientific">Owenia fusiformis</name>
    <name type="common">Polychaete worm</name>
    <dbReference type="NCBI Taxonomy" id="6347"/>
    <lineage>
        <taxon>Eukaryota</taxon>
        <taxon>Metazoa</taxon>
        <taxon>Spiralia</taxon>
        <taxon>Lophotrochozoa</taxon>
        <taxon>Annelida</taxon>
        <taxon>Polychaeta</taxon>
        <taxon>Sedentaria</taxon>
        <taxon>Canalipalpata</taxon>
        <taxon>Sabellida</taxon>
        <taxon>Oweniida</taxon>
        <taxon>Oweniidae</taxon>
        <taxon>Owenia</taxon>
    </lineage>
</organism>
<dbReference type="PANTHER" id="PTHR37445">
    <property type="entry name" value="PROTEIN CBG24663"/>
    <property type="match status" value="1"/>
</dbReference>
<proteinExistence type="predicted"/>
<dbReference type="OrthoDB" id="10243169at2759"/>
<feature type="compositionally biased region" description="Basic and acidic residues" evidence="1">
    <location>
        <begin position="37"/>
        <end position="48"/>
    </location>
</feature>
<dbReference type="PANTHER" id="PTHR37445:SF3">
    <property type="entry name" value="ZINC FINGER PHD-TYPE DOMAIN-CONTAINING PROTEIN"/>
    <property type="match status" value="1"/>
</dbReference>
<comment type="caution">
    <text evidence="2">The sequence shown here is derived from an EMBL/GenBank/DDBJ whole genome shotgun (WGS) entry which is preliminary data.</text>
</comment>
<protein>
    <submittedName>
        <fullName evidence="2">Uncharacterized protein</fullName>
    </submittedName>
</protein>
<accession>A0A8J1Y3X9</accession>
<evidence type="ECO:0000313" key="2">
    <source>
        <dbReference type="EMBL" id="CAH1788884.1"/>
    </source>
</evidence>
<feature type="region of interest" description="Disordered" evidence="1">
    <location>
        <begin position="1"/>
        <end position="48"/>
    </location>
</feature>
<dbReference type="AlphaFoldDB" id="A0A8J1Y3X9"/>
<name>A0A8J1Y3X9_OWEFU</name>
<evidence type="ECO:0000313" key="3">
    <source>
        <dbReference type="Proteomes" id="UP000749559"/>
    </source>
</evidence>
<dbReference type="InterPro" id="IPR011011">
    <property type="entry name" value="Znf_FYVE_PHD"/>
</dbReference>
<reference evidence="2" key="1">
    <citation type="submission" date="2022-03" db="EMBL/GenBank/DDBJ databases">
        <authorList>
            <person name="Martin C."/>
        </authorList>
    </citation>
    <scope>NUCLEOTIDE SEQUENCE</scope>
</reference>
<feature type="compositionally biased region" description="Polar residues" evidence="1">
    <location>
        <begin position="1"/>
        <end position="11"/>
    </location>
</feature>
<gene>
    <name evidence="2" type="ORF">OFUS_LOCUS14335</name>
</gene>
<feature type="non-terminal residue" evidence="2">
    <location>
        <position position="313"/>
    </location>
</feature>
<keyword evidence="3" id="KW-1185">Reference proteome</keyword>
<dbReference type="EMBL" id="CAIIXF020000007">
    <property type="protein sequence ID" value="CAH1788884.1"/>
    <property type="molecule type" value="Genomic_DNA"/>
</dbReference>
<dbReference type="SUPFAM" id="SSF57903">
    <property type="entry name" value="FYVE/PHD zinc finger"/>
    <property type="match status" value="1"/>
</dbReference>
<dbReference type="Proteomes" id="UP000749559">
    <property type="component" value="Unassembled WGS sequence"/>
</dbReference>
<evidence type="ECO:0000256" key="1">
    <source>
        <dbReference type="SAM" id="MobiDB-lite"/>
    </source>
</evidence>
<sequence length="313" mass="35077">MRTRGVSTEQAAANEDETEVNKTDLERHDSKSKRGFKSREKSNEKSSKLEKLKKIISPKLILEKTQSAGGAKSTAGKHTSIQHNCDRCDIPNSNLLGCEFCDLWLCNSCENLNKNDLALLTASTNQTHWYCHECEPQVKYILAQSKAGIVEVAKSVAHSLQSIKKDQTQAKKSLDSVSTKVNHLQGLYENVIQKVETFSDSLKEINLGKGSVEKSLKEVTQLSKSFSAVVQNSENKIYPNVLESVKTGFRSVNDQERRKKNIVLHNLEEPTSPNPNTAQAQDLEEVKQIFEDGLELLNIQIIKTIRLGRKLNK</sequence>